<accession>A0A0J6YPT6</accession>
<reference evidence="2" key="1">
    <citation type="journal article" date="2010" name="Genome Res.">
        <title>Population genomic sequencing of Coccidioides fungi reveals recent hybridization and transposon control.</title>
        <authorList>
            <person name="Neafsey D.E."/>
            <person name="Barker B.M."/>
            <person name="Sharpton T.J."/>
            <person name="Stajich J.E."/>
            <person name="Park D.J."/>
            <person name="Whiston E."/>
            <person name="Hung C.-Y."/>
            <person name="McMahan C."/>
            <person name="White J."/>
            <person name="Sykes S."/>
            <person name="Heiman D."/>
            <person name="Young S."/>
            <person name="Zeng Q."/>
            <person name="Abouelleil A."/>
            <person name="Aftuck L."/>
            <person name="Bessette D."/>
            <person name="Brown A."/>
            <person name="FitzGerald M."/>
            <person name="Lui A."/>
            <person name="Macdonald J.P."/>
            <person name="Priest M."/>
            <person name="Orbach M.J."/>
            <person name="Galgiani J.N."/>
            <person name="Kirkland T.N."/>
            <person name="Cole G.T."/>
            <person name="Birren B.W."/>
            <person name="Henn M.R."/>
            <person name="Taylor J.W."/>
            <person name="Rounsley S.D."/>
        </authorList>
    </citation>
    <scope>NUCLEOTIDE SEQUENCE [LARGE SCALE GENOMIC DNA]</scope>
    <source>
        <strain evidence="2">RMSCC 2394</strain>
    </source>
</reference>
<dbReference type="AlphaFoldDB" id="A0A0J6YPT6"/>
<protein>
    <submittedName>
        <fullName evidence="1">Uncharacterized protein</fullName>
    </submittedName>
</protein>
<dbReference type="EMBL" id="DS028098">
    <property type="protein sequence ID" value="KMP08983.1"/>
    <property type="molecule type" value="Genomic_DNA"/>
</dbReference>
<name>A0A0J6YPT6_COCIT</name>
<sequence>MKLQRASPPFYYFTLVHWYRAAEYLVTGRLLHYEDLPMNKDRNDRMPTVAERLTPCFVVPAL</sequence>
<gene>
    <name evidence="1" type="ORF">CIRG_08664</name>
</gene>
<organism evidence="1 2">
    <name type="scientific">Coccidioides immitis RMSCC 2394</name>
    <dbReference type="NCBI Taxonomy" id="404692"/>
    <lineage>
        <taxon>Eukaryota</taxon>
        <taxon>Fungi</taxon>
        <taxon>Dikarya</taxon>
        <taxon>Ascomycota</taxon>
        <taxon>Pezizomycotina</taxon>
        <taxon>Eurotiomycetes</taxon>
        <taxon>Eurotiomycetidae</taxon>
        <taxon>Onygenales</taxon>
        <taxon>Onygenaceae</taxon>
        <taxon>Coccidioides</taxon>
    </lineage>
</organism>
<proteinExistence type="predicted"/>
<evidence type="ECO:0000313" key="1">
    <source>
        <dbReference type="EMBL" id="KMP08983.1"/>
    </source>
</evidence>
<dbReference type="Proteomes" id="UP000054565">
    <property type="component" value="Unassembled WGS sequence"/>
</dbReference>
<evidence type="ECO:0000313" key="2">
    <source>
        <dbReference type="Proteomes" id="UP000054565"/>
    </source>
</evidence>